<name>A0ABM1LJR0_PRUMU</name>
<dbReference type="PANTHER" id="PTHR31704:SF37">
    <property type="entry name" value="HEAT SHOCK PROTEIN"/>
    <property type="match status" value="1"/>
</dbReference>
<keyword evidence="3" id="KW-1185">Reference proteome</keyword>
<feature type="region of interest" description="Disordered" evidence="1">
    <location>
        <begin position="34"/>
        <end position="55"/>
    </location>
</feature>
<proteinExistence type="predicted"/>
<evidence type="ECO:0000259" key="2">
    <source>
        <dbReference type="Pfam" id="PF12776"/>
    </source>
</evidence>
<reference evidence="4" key="2">
    <citation type="submission" date="2025-08" db="UniProtKB">
        <authorList>
            <consortium name="RefSeq"/>
        </authorList>
    </citation>
    <scope>IDENTIFICATION</scope>
</reference>
<reference evidence="3" key="1">
    <citation type="journal article" date="2012" name="Nat. Commun.">
        <title>The genome of Prunus mume.</title>
        <authorList>
            <person name="Zhang Q."/>
            <person name="Chen W."/>
            <person name="Sun L."/>
            <person name="Zhao F."/>
            <person name="Huang B."/>
            <person name="Yang W."/>
            <person name="Tao Y."/>
            <person name="Wang J."/>
            <person name="Yuan Z."/>
            <person name="Fan G."/>
            <person name="Xing Z."/>
            <person name="Han C."/>
            <person name="Pan H."/>
            <person name="Zhong X."/>
            <person name="Shi W."/>
            <person name="Liang X."/>
            <person name="Du D."/>
            <person name="Sun F."/>
            <person name="Xu Z."/>
            <person name="Hao R."/>
            <person name="Lv T."/>
            <person name="Lv Y."/>
            <person name="Zheng Z."/>
            <person name="Sun M."/>
            <person name="Luo L."/>
            <person name="Cai M."/>
            <person name="Gao Y."/>
            <person name="Wang J."/>
            <person name="Yin Y."/>
            <person name="Xu X."/>
            <person name="Cheng T."/>
            <person name="Wang J."/>
        </authorList>
    </citation>
    <scope>NUCLEOTIDE SEQUENCE [LARGE SCALE GENOMIC DNA]</scope>
</reference>
<gene>
    <name evidence="4" type="primary">LOC107880513</name>
</gene>
<protein>
    <submittedName>
        <fullName evidence="4">L10-interacting MYB domain-containing protein-like</fullName>
    </submittedName>
</protein>
<accession>A0ABM1LJR0</accession>
<dbReference type="PANTHER" id="PTHR31704">
    <property type="entry name" value="MYB/SANT-LIKE DNA-BINDING DOMAIN PROTEIN-RELATED"/>
    <property type="match status" value="1"/>
</dbReference>
<evidence type="ECO:0000256" key="1">
    <source>
        <dbReference type="SAM" id="MobiDB-lite"/>
    </source>
</evidence>
<dbReference type="GeneID" id="107880513"/>
<dbReference type="RefSeq" id="XP_016647637.1">
    <property type="nucleotide sequence ID" value="XM_016792151.1"/>
</dbReference>
<dbReference type="Proteomes" id="UP000694861">
    <property type="component" value="Linkage group LG1"/>
</dbReference>
<sequence>MPLRDRVVTLPKSVGQLEYGGKFSSINRHECTNIRHQSSSSRSLPSLETGNRPGTHFKKEGWENVRISLSKETGAEYDKSQLKNKWDALKEQWKIWKELIGKETGLGWNSKLGTIDASDEWWHNKIEINPKYAKLRRKGISPDMEEKFDRMFMNTTATGDHAWAPSSGVLPTHDSSECGDILLDSGDDSDDPIYVPDETIQVTEKSCGKGKKRTNQQLDTQVKKEKNGNRVATKVGKVGGAVKLSQQIERMVDVMENRSTTSMMMKGSQGSSIAEVMKAVSSLPGAGPGSHLWLFATRLFLNQEKREMFTTMEDPNIKLQWLNYELSEK</sequence>
<feature type="compositionally biased region" description="Low complexity" evidence="1">
    <location>
        <begin position="38"/>
        <end position="47"/>
    </location>
</feature>
<evidence type="ECO:0000313" key="4">
    <source>
        <dbReference type="RefSeq" id="XP_016647637.1"/>
    </source>
</evidence>
<feature type="domain" description="Myb/SANT-like" evidence="2">
    <location>
        <begin position="47"/>
        <end position="124"/>
    </location>
</feature>
<dbReference type="Pfam" id="PF12776">
    <property type="entry name" value="Myb_DNA-bind_3"/>
    <property type="match status" value="1"/>
</dbReference>
<dbReference type="InterPro" id="IPR024752">
    <property type="entry name" value="Myb/SANT-like_dom"/>
</dbReference>
<evidence type="ECO:0000313" key="3">
    <source>
        <dbReference type="Proteomes" id="UP000694861"/>
    </source>
</evidence>
<organism evidence="3 4">
    <name type="scientific">Prunus mume</name>
    <name type="common">Japanese apricot</name>
    <name type="synonym">Armeniaca mume</name>
    <dbReference type="NCBI Taxonomy" id="102107"/>
    <lineage>
        <taxon>Eukaryota</taxon>
        <taxon>Viridiplantae</taxon>
        <taxon>Streptophyta</taxon>
        <taxon>Embryophyta</taxon>
        <taxon>Tracheophyta</taxon>
        <taxon>Spermatophyta</taxon>
        <taxon>Magnoliopsida</taxon>
        <taxon>eudicotyledons</taxon>
        <taxon>Gunneridae</taxon>
        <taxon>Pentapetalae</taxon>
        <taxon>rosids</taxon>
        <taxon>fabids</taxon>
        <taxon>Rosales</taxon>
        <taxon>Rosaceae</taxon>
        <taxon>Amygdaloideae</taxon>
        <taxon>Amygdaleae</taxon>
        <taxon>Prunus</taxon>
    </lineage>
</organism>